<proteinExistence type="inferred from homology"/>
<comment type="cofactor">
    <cofactor evidence="1">
        <name>a divalent metal cation</name>
        <dbReference type="ChEBI" id="CHEBI:60240"/>
    </cofactor>
</comment>
<dbReference type="PANTHER" id="PTHR30502">
    <property type="entry name" value="2-KETO-3-DEOXY-L-RHAMNONATE ALDOLASE"/>
    <property type="match status" value="1"/>
</dbReference>
<dbReference type="OMA" id="HYLALGC"/>
<reference evidence="8" key="2">
    <citation type="submission" date="2015-02" db="EMBL/GenBank/DDBJ databases">
        <title>Hydroxypyruvate as novel promiscuous donor substrate in pyruvate aldolase family.</title>
        <authorList>
            <person name="De Berardinis V."/>
            <person name="Guerard-Helaine C."/>
            <person name="Darii E."/>
            <person name="Bastard K."/>
            <person name="Helaine V."/>
            <person name="Gefflaut T."/>
            <person name="Mariage A."/>
            <person name="Petit J.L."/>
            <person name="Poupard N."/>
            <person name="Sanchez-Moreno L."/>
            <person name="Stam M."/>
            <person name="Salanoubat M."/>
            <person name="Lemaire M."/>
        </authorList>
    </citation>
    <scope>NUCLEOTIDE SEQUENCE</scope>
</reference>
<comment type="similarity">
    <text evidence="2">Belongs to the HpcH/HpaI aldolase family.</text>
</comment>
<dbReference type="Gene3D" id="3.20.20.60">
    <property type="entry name" value="Phosphoenolpyruvate-binding domains"/>
    <property type="match status" value="1"/>
</dbReference>
<dbReference type="Proteomes" id="UP000429484">
    <property type="component" value="Unassembled WGS sequence"/>
</dbReference>
<dbReference type="NCBIfam" id="TIGR02311">
    <property type="entry name" value="HpaI"/>
    <property type="match status" value="1"/>
</dbReference>
<dbReference type="Pfam" id="PF03328">
    <property type="entry name" value="HpcH_HpaI"/>
    <property type="match status" value="1"/>
</dbReference>
<dbReference type="GO" id="GO:0016832">
    <property type="term" value="F:aldehyde-lyase activity"/>
    <property type="evidence" value="ECO:0007669"/>
    <property type="project" value="UniProtKB-ARBA"/>
</dbReference>
<reference evidence="9" key="3">
    <citation type="submission" date="2019-10" db="EMBL/GenBank/DDBJ databases">
        <authorList>
            <person name="Sugawara M."/>
            <person name="Epstein B."/>
            <person name="Badgley B."/>
            <person name="Unno T."/>
            <person name="Xu L."/>
            <person name="Reese J."/>
            <person name="Gyaneshwar P."/>
            <person name="Denny R."/>
            <person name="Mudege J."/>
            <person name="Bharti A."/>
            <person name="Farmer A."/>
            <person name="May G."/>
            <person name="Woodward J."/>
            <person name="Medigue C."/>
            <person name="Vallenet D."/>
            <person name="Lajus A."/>
            <person name="Rouy Z."/>
            <person name="Martinez-Vaz B."/>
            <person name="Tiffin P."/>
            <person name="Young N."/>
            <person name="Sadowsky M."/>
        </authorList>
    </citation>
    <scope>NUCLEOTIDE SEQUENCE</scope>
    <source>
        <strain evidence="9">N6B1</strain>
    </source>
</reference>
<keyword evidence="3" id="KW-0479">Metal-binding</keyword>
<dbReference type="InterPro" id="IPR050251">
    <property type="entry name" value="HpcH-HpaI_aldolase"/>
</dbReference>
<dbReference type="EMBL" id="LN811421">
    <property type="protein sequence ID" value="CEP14697.1"/>
    <property type="molecule type" value="Genomic_DNA"/>
</dbReference>
<comment type="catalytic activity">
    <reaction evidence="6">
        <text>D-glyceraldehyde + pyruvate = 2-dehydro-3-deoxy-L-galactonate</text>
        <dbReference type="Rhea" id="RHEA:80055"/>
        <dbReference type="ChEBI" id="CHEBI:15361"/>
        <dbReference type="ChEBI" id="CHEBI:17378"/>
        <dbReference type="ChEBI" id="CHEBI:75545"/>
    </reaction>
</comment>
<feature type="domain" description="HpcH/HpaI aldolase/citrate lyase" evidence="7">
    <location>
        <begin position="18"/>
        <end position="244"/>
    </location>
</feature>
<protein>
    <submittedName>
        <fullName evidence="9">4-hydroxy-2-oxoheptanedioate aldolase</fullName>
        <ecNumber evidence="9">4.1.2.52</ecNumber>
    </submittedName>
    <submittedName>
        <fullName evidence="8">Pyruvate aldolase</fullName>
    </submittedName>
</protein>
<dbReference type="FunFam" id="3.20.20.60:FF:000004">
    <property type="entry name" value="5-keto-4-deoxy-D-glucarate aldolase"/>
    <property type="match status" value="1"/>
</dbReference>
<dbReference type="GeneID" id="89574332"/>
<dbReference type="PANTHER" id="PTHR30502:SF0">
    <property type="entry name" value="PHOSPHOENOLPYRUVATE CARBOXYLASE FAMILY PROTEIN"/>
    <property type="match status" value="1"/>
</dbReference>
<evidence type="ECO:0000256" key="6">
    <source>
        <dbReference type="ARBA" id="ARBA00045074"/>
    </source>
</evidence>
<keyword evidence="4 9" id="KW-0456">Lyase</keyword>
<evidence type="ECO:0000313" key="10">
    <source>
        <dbReference type="Proteomes" id="UP000429484"/>
    </source>
</evidence>
<evidence type="ECO:0000256" key="4">
    <source>
        <dbReference type="ARBA" id="ARBA00023239"/>
    </source>
</evidence>
<evidence type="ECO:0000256" key="3">
    <source>
        <dbReference type="ARBA" id="ARBA00022723"/>
    </source>
</evidence>
<dbReference type="STRING" id="382.DU99_00075"/>
<reference evidence="9 10" key="1">
    <citation type="journal article" date="2013" name="Genome Biol.">
        <title>Comparative genomics of the core and accessory genomes of 48 Sinorhizobium strains comprising five genospecies.</title>
        <authorList>
            <person name="Sugawara M."/>
            <person name="Epstein B."/>
            <person name="Badgley B.D."/>
            <person name="Unno T."/>
            <person name="Xu L."/>
            <person name="Reese J."/>
            <person name="Gyaneshwar P."/>
            <person name="Denny R."/>
            <person name="Mudge J."/>
            <person name="Bharti A.K."/>
            <person name="Farmer A.D."/>
            <person name="May G.D."/>
            <person name="Woodward J.E."/>
            <person name="Medigue C."/>
            <person name="Vallenet D."/>
            <person name="Lajus A."/>
            <person name="Rouy Z."/>
            <person name="Martinez-Vaz B."/>
            <person name="Tiffin P."/>
            <person name="Young N.D."/>
            <person name="Sadowsky M.J."/>
        </authorList>
    </citation>
    <scope>NUCLEOTIDE SEQUENCE [LARGE SCALE GENOMIC DNA]</scope>
    <source>
        <strain evidence="9 10">N6B1</strain>
    </source>
</reference>
<evidence type="ECO:0000256" key="5">
    <source>
        <dbReference type="ARBA" id="ARBA00023317"/>
    </source>
</evidence>
<dbReference type="PATRIC" id="fig|382.53.peg.3894"/>
<dbReference type="GO" id="GO:0005737">
    <property type="term" value="C:cytoplasm"/>
    <property type="evidence" value="ECO:0007669"/>
    <property type="project" value="UniProtKB-ARBA"/>
</dbReference>
<gene>
    <name evidence="8" type="primary">EM30135_1</name>
    <name evidence="9" type="synonym">hpaI</name>
    <name evidence="9" type="ORF">GHK53_27900</name>
</gene>
<dbReference type="InterPro" id="IPR012689">
    <property type="entry name" value="HpaI"/>
</dbReference>
<dbReference type="InterPro" id="IPR005000">
    <property type="entry name" value="Aldolase/citrate-lyase_domain"/>
</dbReference>
<accession>A0A0F4Y2G3</accession>
<evidence type="ECO:0000256" key="2">
    <source>
        <dbReference type="ARBA" id="ARBA00005568"/>
    </source>
</evidence>
<keyword evidence="5 8" id="KW-0670">Pyruvate</keyword>
<dbReference type="EMBL" id="WISR01000223">
    <property type="protein sequence ID" value="MQW36495.1"/>
    <property type="molecule type" value="Genomic_DNA"/>
</dbReference>
<dbReference type="EC" id="4.1.2.52" evidence="9"/>
<dbReference type="InterPro" id="IPR040442">
    <property type="entry name" value="Pyrv_kinase-like_dom_sf"/>
</dbReference>
<organism evidence="8">
    <name type="scientific">Rhizobium meliloti</name>
    <name type="common">Ensifer meliloti</name>
    <name type="synonym">Sinorhizobium meliloti</name>
    <dbReference type="NCBI Taxonomy" id="382"/>
    <lineage>
        <taxon>Bacteria</taxon>
        <taxon>Pseudomonadati</taxon>
        <taxon>Pseudomonadota</taxon>
        <taxon>Alphaproteobacteria</taxon>
        <taxon>Hyphomicrobiales</taxon>
        <taxon>Rhizobiaceae</taxon>
        <taxon>Sinorhizobium/Ensifer group</taxon>
        <taxon>Sinorhizobium</taxon>
    </lineage>
</organism>
<dbReference type="AlphaFoldDB" id="A0A0F4Y2G3"/>
<sequence>MPAPKNTFKAAIRENRFQLGLWVALASPYAAEVVAGSGYDWLLIDGEHAPNDLPMLAAQYRAVAGGGSHPIVRLPVGDAVMIKQILDAGVQTLLIPMVDNVEQARQLVRAVRYPPHGVRGVGAALGRATNFSRIGDYLENANDEICLLLQIESRAGLEAIDAIAALDGVDGLFVGPADLAADMGHLGNPGHPEVRTAIIEAFARIERAGKARGIMTLDPAQARDYRDLGADFMAIGTDVTLLVSATERLRREFLGESGPTRIESGY</sequence>
<dbReference type="RefSeq" id="WP_003536422.1">
    <property type="nucleotide sequence ID" value="NZ_BJNJ01000006.1"/>
</dbReference>
<evidence type="ECO:0000313" key="8">
    <source>
        <dbReference type="EMBL" id="CEP14697.1"/>
    </source>
</evidence>
<dbReference type="GO" id="GO:0010124">
    <property type="term" value="P:phenylacetate catabolic process"/>
    <property type="evidence" value="ECO:0007669"/>
    <property type="project" value="InterPro"/>
</dbReference>
<evidence type="ECO:0000313" key="9">
    <source>
        <dbReference type="EMBL" id="MQW36495.1"/>
    </source>
</evidence>
<dbReference type="SUPFAM" id="SSF51621">
    <property type="entry name" value="Phosphoenolpyruvate/pyruvate domain"/>
    <property type="match status" value="1"/>
</dbReference>
<name>A0A0F4Y2G3_RHIML</name>
<evidence type="ECO:0000256" key="1">
    <source>
        <dbReference type="ARBA" id="ARBA00001968"/>
    </source>
</evidence>
<dbReference type="InterPro" id="IPR015813">
    <property type="entry name" value="Pyrv/PenolPyrv_kinase-like_dom"/>
</dbReference>
<evidence type="ECO:0000259" key="7">
    <source>
        <dbReference type="Pfam" id="PF03328"/>
    </source>
</evidence>
<dbReference type="GO" id="GO:0046872">
    <property type="term" value="F:metal ion binding"/>
    <property type="evidence" value="ECO:0007669"/>
    <property type="project" value="UniProtKB-KW"/>
</dbReference>